<feature type="compositionally biased region" description="Basic and acidic residues" evidence="13">
    <location>
        <begin position="261"/>
        <end position="272"/>
    </location>
</feature>
<keyword evidence="6" id="KW-0227">DNA damage</keyword>
<dbReference type="PANTHER" id="PTHR15822">
    <property type="entry name" value="TRAF AND TNF RECEPTOR-ASSOCIATED PROTEIN"/>
    <property type="match status" value="1"/>
</dbReference>
<dbReference type="GO" id="GO:0004518">
    <property type="term" value="F:nuclease activity"/>
    <property type="evidence" value="ECO:0007669"/>
    <property type="project" value="UniProtKB-KW"/>
</dbReference>
<dbReference type="InterPro" id="IPR001510">
    <property type="entry name" value="Znf_PARP"/>
</dbReference>
<reference evidence="15" key="1">
    <citation type="submission" date="2021-12" db="EMBL/GenBank/DDBJ databases">
        <title>Prjna785345.</title>
        <authorList>
            <person name="Rujirawat T."/>
            <person name="Krajaejun T."/>
        </authorList>
    </citation>
    <scope>NUCLEOTIDE SEQUENCE</scope>
    <source>
        <strain evidence="15">Pi057C3</strain>
    </source>
</reference>
<protein>
    <recommendedName>
        <fullName evidence="14">PARP-type domain-containing protein</fullName>
    </recommendedName>
</protein>
<organism evidence="15 16">
    <name type="scientific">Pythium insidiosum</name>
    <name type="common">Pythiosis disease agent</name>
    <dbReference type="NCBI Taxonomy" id="114742"/>
    <lineage>
        <taxon>Eukaryota</taxon>
        <taxon>Sar</taxon>
        <taxon>Stramenopiles</taxon>
        <taxon>Oomycota</taxon>
        <taxon>Peronosporomycetes</taxon>
        <taxon>Pythiales</taxon>
        <taxon>Pythiaceae</taxon>
        <taxon>Pythium</taxon>
    </lineage>
</organism>
<dbReference type="InterPro" id="IPR051547">
    <property type="entry name" value="TDP2-like"/>
</dbReference>
<dbReference type="InterPro" id="IPR036957">
    <property type="entry name" value="Znf_PARP_sf"/>
</dbReference>
<evidence type="ECO:0000256" key="8">
    <source>
        <dbReference type="ARBA" id="ARBA00022801"/>
    </source>
</evidence>
<evidence type="ECO:0000256" key="1">
    <source>
        <dbReference type="ARBA" id="ARBA00001936"/>
    </source>
</evidence>
<evidence type="ECO:0000256" key="11">
    <source>
        <dbReference type="ARBA" id="ARBA00023204"/>
    </source>
</evidence>
<dbReference type="PROSITE" id="PS50064">
    <property type="entry name" value="ZF_PARP_2"/>
    <property type="match status" value="1"/>
</dbReference>
<evidence type="ECO:0000256" key="4">
    <source>
        <dbReference type="ARBA" id="ARBA00022722"/>
    </source>
</evidence>
<evidence type="ECO:0000256" key="7">
    <source>
        <dbReference type="ARBA" id="ARBA00022771"/>
    </source>
</evidence>
<dbReference type="CDD" id="cd09080">
    <property type="entry name" value="TDP2"/>
    <property type="match status" value="1"/>
</dbReference>
<keyword evidence="10" id="KW-0460">Magnesium</keyword>
<keyword evidence="5" id="KW-0479">Metal-binding</keyword>
<keyword evidence="11" id="KW-0234">DNA repair</keyword>
<dbReference type="EMBL" id="JAKCXM010000127">
    <property type="protein sequence ID" value="KAJ0401476.1"/>
    <property type="molecule type" value="Genomic_DNA"/>
</dbReference>
<dbReference type="InterPro" id="IPR036691">
    <property type="entry name" value="Endo/exonu/phosph_ase_sf"/>
</dbReference>
<evidence type="ECO:0000256" key="9">
    <source>
        <dbReference type="ARBA" id="ARBA00022833"/>
    </source>
</evidence>
<dbReference type="SUPFAM" id="SSF57716">
    <property type="entry name" value="Glucocorticoid receptor-like (DNA-binding domain)"/>
    <property type="match status" value="1"/>
</dbReference>
<keyword evidence="16" id="KW-1185">Reference proteome</keyword>
<dbReference type="GO" id="GO:0070260">
    <property type="term" value="F:5'-tyrosyl-DNA phosphodiesterase activity"/>
    <property type="evidence" value="ECO:0007669"/>
    <property type="project" value="TreeGrafter"/>
</dbReference>
<feature type="domain" description="PARP-type" evidence="14">
    <location>
        <begin position="187"/>
        <end position="243"/>
    </location>
</feature>
<comment type="caution">
    <text evidence="15">The sequence shown here is derived from an EMBL/GenBank/DDBJ whole genome shotgun (WGS) entry which is preliminary data.</text>
</comment>
<keyword evidence="8" id="KW-0378">Hydrolase</keyword>
<dbReference type="GO" id="GO:0006302">
    <property type="term" value="P:double-strand break repair"/>
    <property type="evidence" value="ECO:0007669"/>
    <property type="project" value="TreeGrafter"/>
</dbReference>
<evidence type="ECO:0000256" key="6">
    <source>
        <dbReference type="ARBA" id="ARBA00022763"/>
    </source>
</evidence>
<dbReference type="Gene3D" id="3.60.10.10">
    <property type="entry name" value="Endonuclease/exonuclease/phosphatase"/>
    <property type="match status" value="2"/>
</dbReference>
<dbReference type="Pfam" id="PF00645">
    <property type="entry name" value="zf-PARP"/>
    <property type="match status" value="1"/>
</dbReference>
<dbReference type="InterPro" id="IPR005135">
    <property type="entry name" value="Endo/exonuclease/phosphatase"/>
</dbReference>
<evidence type="ECO:0000313" key="15">
    <source>
        <dbReference type="EMBL" id="KAJ0401476.1"/>
    </source>
</evidence>
<comment type="cofactor">
    <cofactor evidence="2">
        <name>Mg(2+)</name>
        <dbReference type="ChEBI" id="CHEBI:18420"/>
    </cofactor>
</comment>
<evidence type="ECO:0000256" key="2">
    <source>
        <dbReference type="ARBA" id="ARBA00001946"/>
    </source>
</evidence>
<dbReference type="Proteomes" id="UP001209570">
    <property type="component" value="Unassembled WGS sequence"/>
</dbReference>
<evidence type="ECO:0000256" key="13">
    <source>
        <dbReference type="SAM" id="MobiDB-lite"/>
    </source>
</evidence>
<feature type="compositionally biased region" description="Low complexity" evidence="13">
    <location>
        <begin position="278"/>
        <end position="288"/>
    </location>
</feature>
<evidence type="ECO:0000256" key="10">
    <source>
        <dbReference type="ARBA" id="ARBA00022842"/>
    </source>
</evidence>
<keyword evidence="12" id="KW-0539">Nucleus</keyword>
<keyword evidence="4" id="KW-0540">Nuclease</keyword>
<evidence type="ECO:0000313" key="16">
    <source>
        <dbReference type="Proteomes" id="UP001209570"/>
    </source>
</evidence>
<evidence type="ECO:0000259" key="14">
    <source>
        <dbReference type="PROSITE" id="PS50064"/>
    </source>
</evidence>
<dbReference type="Gene3D" id="3.30.1740.10">
    <property type="entry name" value="Zinc finger, PARP-type"/>
    <property type="match status" value="1"/>
</dbReference>
<sequence>MAARGRHALRVLSFNIWFEPVAMPLRMKAIGRIIERHRPAVIGFQEVTRESLALLKQQPWSRYYDCSVDTMLPFSEAYFVVLFSALPVKALEAMPFENTGMGRELVTMEVEVAPRQTLVVATAHLESLPNFARTRVAQLQHSLRVLAERVDRQPARRCLGAVFMGDTNLLRTDMKLLDPSTAAASELSIETAKSGRSRCRRCSEAIAKGAVRVGKTGKDTLPGGKVLEVTLWHHARCFLEDSRTTENEKQTLRASAVYQQHDQHAEKTHEGQEDGTQPDATPTTDPATRGLPPKWRDLWLSVDGHTEENGYTYDGVRNRMIRNRAYRSRFDRMFYYPSAHVAAGWRGVQDVLTRVELVGTEPITDGVWPSDHFGVLSSFEWDAFVDGDATDDDRAERSTASATTAGATTGSKDAPIEID</sequence>
<dbReference type="PANTHER" id="PTHR15822:SF4">
    <property type="entry name" value="TYROSYL-DNA PHOSPHODIESTERASE 2"/>
    <property type="match status" value="1"/>
</dbReference>
<dbReference type="Pfam" id="PF03372">
    <property type="entry name" value="Exo_endo_phos"/>
    <property type="match status" value="1"/>
</dbReference>
<gene>
    <name evidence="15" type="ORF">P43SY_000081</name>
</gene>
<comment type="subcellular location">
    <subcellularLocation>
        <location evidence="3">Nucleus</location>
        <location evidence="3">PML body</location>
    </subcellularLocation>
</comment>
<dbReference type="AlphaFoldDB" id="A0AAD5QAU9"/>
<keyword evidence="7" id="KW-0863">Zinc-finger</keyword>
<feature type="compositionally biased region" description="Low complexity" evidence="13">
    <location>
        <begin position="398"/>
        <end position="411"/>
    </location>
</feature>
<dbReference type="SUPFAM" id="SSF56219">
    <property type="entry name" value="DNase I-like"/>
    <property type="match status" value="1"/>
</dbReference>
<dbReference type="GO" id="GO:0008270">
    <property type="term" value="F:zinc ion binding"/>
    <property type="evidence" value="ECO:0007669"/>
    <property type="project" value="UniProtKB-KW"/>
</dbReference>
<evidence type="ECO:0000256" key="3">
    <source>
        <dbReference type="ARBA" id="ARBA00004322"/>
    </source>
</evidence>
<dbReference type="GO" id="GO:0005737">
    <property type="term" value="C:cytoplasm"/>
    <property type="evidence" value="ECO:0007669"/>
    <property type="project" value="TreeGrafter"/>
</dbReference>
<dbReference type="SMART" id="SM01336">
    <property type="entry name" value="zf-PARP"/>
    <property type="match status" value="1"/>
</dbReference>
<evidence type="ECO:0000256" key="12">
    <source>
        <dbReference type="ARBA" id="ARBA00023242"/>
    </source>
</evidence>
<comment type="cofactor">
    <cofactor evidence="1">
        <name>Mn(2+)</name>
        <dbReference type="ChEBI" id="CHEBI:29035"/>
    </cofactor>
</comment>
<accession>A0AAD5QAU9</accession>
<proteinExistence type="predicted"/>
<feature type="region of interest" description="Disordered" evidence="13">
    <location>
        <begin position="258"/>
        <end position="293"/>
    </location>
</feature>
<feature type="region of interest" description="Disordered" evidence="13">
    <location>
        <begin position="390"/>
        <end position="419"/>
    </location>
</feature>
<keyword evidence="9" id="KW-0862">Zinc</keyword>
<evidence type="ECO:0000256" key="5">
    <source>
        <dbReference type="ARBA" id="ARBA00022723"/>
    </source>
</evidence>
<dbReference type="GO" id="GO:0003697">
    <property type="term" value="F:single-stranded DNA binding"/>
    <property type="evidence" value="ECO:0007669"/>
    <property type="project" value="TreeGrafter"/>
</dbReference>
<name>A0AAD5QAU9_PYTIN</name>